<comment type="caution">
    <text evidence="2">The sequence shown here is derived from an EMBL/GenBank/DDBJ whole genome shotgun (WGS) entry which is preliminary data.</text>
</comment>
<keyword evidence="1" id="KW-0732">Signal</keyword>
<dbReference type="Pfam" id="PF06707">
    <property type="entry name" value="DUF1194"/>
    <property type="match status" value="1"/>
</dbReference>
<dbReference type="RefSeq" id="WP_354550598.1">
    <property type="nucleotide sequence ID" value="NZ_JBEPSM010000001.1"/>
</dbReference>
<evidence type="ECO:0000256" key="1">
    <source>
        <dbReference type="SAM" id="SignalP"/>
    </source>
</evidence>
<dbReference type="Gene3D" id="3.40.50.410">
    <property type="entry name" value="von Willebrand factor, type A domain"/>
    <property type="match status" value="1"/>
</dbReference>
<dbReference type="Proteomes" id="UP001549321">
    <property type="component" value="Unassembled WGS sequence"/>
</dbReference>
<sequence length="266" mass="28232">MRLSPVLIAGLLMITGMPSTRAQEIPVDLELILAVDVSRSMDADEQDLQRQGYVNALRHPEVLAAIQSGPMGRIALAYFEWSGINSQTIIVPWSLIDGAESADAVASRIAPGEVIGRYGTSISGSLAFAAALFDNNGYRGTRRTIDISGDGPNNMGPTVPGIRDRVVARGITINGLAIMLKPPHSGSSSVFDIDNLDAYYRDCVMGGEGAFTLAVSDVDQFEVAIRRKLVTEIAARPLPILPVADRIAGPETDCLTGEGGGRTAPR</sequence>
<gene>
    <name evidence="2" type="ORF">ABIE08_001926</name>
</gene>
<feature type="chain" id="PRO_5047537005" description="DUF1194 domain-containing protein" evidence="1">
    <location>
        <begin position="23"/>
        <end position="266"/>
    </location>
</feature>
<evidence type="ECO:0000313" key="3">
    <source>
        <dbReference type="Proteomes" id="UP001549321"/>
    </source>
</evidence>
<protein>
    <recommendedName>
        <fullName evidence="4">DUF1194 domain-containing protein</fullName>
    </recommendedName>
</protein>
<keyword evidence="3" id="KW-1185">Reference proteome</keyword>
<dbReference type="InterPro" id="IPR036465">
    <property type="entry name" value="vWFA_dom_sf"/>
</dbReference>
<dbReference type="SUPFAM" id="SSF53300">
    <property type="entry name" value="vWA-like"/>
    <property type="match status" value="1"/>
</dbReference>
<name>A0ABV2QYS0_9HYPH</name>
<proteinExistence type="predicted"/>
<evidence type="ECO:0000313" key="2">
    <source>
        <dbReference type="EMBL" id="MET4634013.1"/>
    </source>
</evidence>
<organism evidence="2 3">
    <name type="scientific">Kaistia defluvii</name>
    <dbReference type="NCBI Taxonomy" id="410841"/>
    <lineage>
        <taxon>Bacteria</taxon>
        <taxon>Pseudomonadati</taxon>
        <taxon>Pseudomonadota</taxon>
        <taxon>Alphaproteobacteria</taxon>
        <taxon>Hyphomicrobiales</taxon>
        <taxon>Kaistiaceae</taxon>
        <taxon>Kaistia</taxon>
    </lineage>
</organism>
<dbReference type="EMBL" id="JBEPSM010000001">
    <property type="protein sequence ID" value="MET4634013.1"/>
    <property type="molecule type" value="Genomic_DNA"/>
</dbReference>
<reference evidence="2 3" key="1">
    <citation type="submission" date="2024-06" db="EMBL/GenBank/DDBJ databases">
        <title>Sorghum-associated microbial communities from plants grown in Nebraska, USA.</title>
        <authorList>
            <person name="Schachtman D."/>
        </authorList>
    </citation>
    <scope>NUCLEOTIDE SEQUENCE [LARGE SCALE GENOMIC DNA]</scope>
    <source>
        <strain evidence="2 3">3207</strain>
    </source>
</reference>
<dbReference type="InterPro" id="IPR010607">
    <property type="entry name" value="DUF1194"/>
</dbReference>
<accession>A0ABV2QYS0</accession>
<evidence type="ECO:0008006" key="4">
    <source>
        <dbReference type="Google" id="ProtNLM"/>
    </source>
</evidence>
<feature type="signal peptide" evidence="1">
    <location>
        <begin position="1"/>
        <end position="22"/>
    </location>
</feature>